<reference evidence="2 3" key="1">
    <citation type="submission" date="2016-11" db="EMBL/GenBank/DDBJ databases">
        <authorList>
            <person name="Jaros S."/>
            <person name="Januszkiewicz K."/>
            <person name="Wedrychowicz H."/>
        </authorList>
    </citation>
    <scope>NUCLEOTIDE SEQUENCE [LARGE SCALE GENOMIC DNA]</scope>
    <source>
        <strain evidence="2 3">DSM 22153</strain>
    </source>
</reference>
<dbReference type="InterPro" id="IPR051396">
    <property type="entry name" value="Bact_Antivir_Def_Nuclease"/>
</dbReference>
<dbReference type="RefSeq" id="WP_073015572.1">
    <property type="nucleotide sequence ID" value="NZ_FRBW01000008.1"/>
</dbReference>
<dbReference type="STRING" id="735517.SAMN05444272_4462"/>
<feature type="coiled-coil region" evidence="1">
    <location>
        <begin position="558"/>
        <end position="602"/>
    </location>
</feature>
<dbReference type="InterPro" id="IPR054787">
    <property type="entry name" value="TrlF_ATPase"/>
</dbReference>
<dbReference type="Proteomes" id="UP000186002">
    <property type="component" value="Unassembled WGS sequence"/>
</dbReference>
<proteinExistence type="predicted"/>
<dbReference type="Gene3D" id="3.40.50.300">
    <property type="entry name" value="P-loop containing nucleotide triphosphate hydrolases"/>
    <property type="match status" value="2"/>
</dbReference>
<dbReference type="PANTHER" id="PTHR43581:SF2">
    <property type="entry name" value="EXCINUCLEASE ATPASE SUBUNIT"/>
    <property type="match status" value="1"/>
</dbReference>
<name>A0A1M7PJD0_9HYPH</name>
<dbReference type="GO" id="GO:0005524">
    <property type="term" value="F:ATP binding"/>
    <property type="evidence" value="ECO:0007669"/>
    <property type="project" value="InterPro"/>
</dbReference>
<evidence type="ECO:0000313" key="2">
    <source>
        <dbReference type="EMBL" id="SHN17228.1"/>
    </source>
</evidence>
<evidence type="ECO:0000256" key="1">
    <source>
        <dbReference type="SAM" id="Coils"/>
    </source>
</evidence>
<dbReference type="GO" id="GO:0016887">
    <property type="term" value="F:ATP hydrolysis activity"/>
    <property type="evidence" value="ECO:0007669"/>
    <property type="project" value="InterPro"/>
</dbReference>
<dbReference type="EMBL" id="FRBW01000008">
    <property type="protein sequence ID" value="SHN17228.1"/>
    <property type="molecule type" value="Genomic_DNA"/>
</dbReference>
<dbReference type="Gene3D" id="3.20.20.140">
    <property type="entry name" value="Metal-dependent hydrolases"/>
    <property type="match status" value="1"/>
</dbReference>
<dbReference type="InterPro" id="IPR027417">
    <property type="entry name" value="P-loop_NTPase"/>
</dbReference>
<dbReference type="NCBIfam" id="NF045780">
    <property type="entry name" value="TrlF_fam_ATP"/>
    <property type="match status" value="1"/>
</dbReference>
<gene>
    <name evidence="2" type="ORF">SAMN05444272_4462</name>
</gene>
<dbReference type="SUPFAM" id="SSF52540">
    <property type="entry name" value="P-loop containing nucleoside triphosphate hydrolases"/>
    <property type="match status" value="1"/>
</dbReference>
<protein>
    <recommendedName>
        <fullName evidence="4">ATPase AAA-type core domain-containing protein</fullName>
    </recommendedName>
</protein>
<keyword evidence="1" id="KW-0175">Coiled coil</keyword>
<evidence type="ECO:0008006" key="4">
    <source>
        <dbReference type="Google" id="ProtNLM"/>
    </source>
</evidence>
<dbReference type="OrthoDB" id="9791620at2"/>
<accession>A0A1M7PJD0</accession>
<evidence type="ECO:0000313" key="3">
    <source>
        <dbReference type="Proteomes" id="UP000186002"/>
    </source>
</evidence>
<dbReference type="PANTHER" id="PTHR43581">
    <property type="entry name" value="ATP/GTP PHOSPHATASE"/>
    <property type="match status" value="1"/>
</dbReference>
<feature type="coiled-coil region" evidence="1">
    <location>
        <begin position="472"/>
        <end position="525"/>
    </location>
</feature>
<organism evidence="2 3">
    <name type="scientific">Roseibium suaedae</name>
    <dbReference type="NCBI Taxonomy" id="735517"/>
    <lineage>
        <taxon>Bacteria</taxon>
        <taxon>Pseudomonadati</taxon>
        <taxon>Pseudomonadota</taxon>
        <taxon>Alphaproteobacteria</taxon>
        <taxon>Hyphomicrobiales</taxon>
        <taxon>Stappiaceae</taxon>
        <taxon>Roseibium</taxon>
    </lineage>
</organism>
<dbReference type="AlphaFoldDB" id="A0A1M7PJD0"/>
<keyword evidence="3" id="KW-1185">Reference proteome</keyword>
<sequence length="1009" mass="113269">MTGSKWPRGAEWRKWDLHVHSPASHGFTGGYNQFIIQLGNADCDVIGINDYFSVAGYREVLRRLADSAGDTEGNAAYRDALEKLRSKSLLPVVECRMTNVLMNKQGKGGQRLNFHLIFDPALDPNDIETFLKNQQAGGSSIGGRYASSEFLLGVQVDFNETLKKLSTDGSFRGRYLVWLPYDEYGGIDNIDPQSDGMLKQHLIRDADILGSANKAQADFFLWKNNRFSEATYREWFGNRKPCVKGSDSHNVNDELGKLKDQDSRPTDKYCWIKADPTFSGLRQIINEPEDRVYIGRIPPKLEEVRGNATRFIDRLHIRKNADADTPDTWFDSELPLNADMVAIIGNKGSGKSALADILALAGNAHCDPLHFSFLVKDRFCERSGRLAKQFSVRPVWADGTETALLLNAKPDTTGVERVRYIPQTYLEKVCTETEPGQQSEFQAELRKVIFSHVSEADRLGQQSLDELIEYKTEELKGQIDNARREIERVNGELVRLEEKAAPAYAARIEAQLRQKQQELKAHKEIEPAKVEQPGEVSPEQKATYESIAEKLADERTTLNRIDAETAEKTQQLKTLTEKIALARKVEGKIDNFESEYARLNRETAPDLEKLGLSFSALVSLAVDKTDLTTARDKLNAEKTLVDTALDDASASSLPAQKSACLQRIAGLQGQLDAPNKRFQEYNEALRAWQEKGLLIEGAADKPDTLKGFEAQLSYLKTGLPGDIEKLRTQRREIARSIHKCVAAIRDAYKELFSAVQELIGTSVIIKEGFKLTFESSIIERNLEGDLFDKFVSTGVAGSFYRKEKGAALEEIRADFDVNDEDEALAYVEKIIAHLERDMRTAQQTPTGIATQLRKNVEVKALYDFLWGLGYLEPEYSLKLDDKDLSHLSPGERGTLLLVFYLLVDKSNKPIIVDQPEENLDSQTVYRLLIPVIKDVKKRRQIIMVTHSPNIAVVCDAEQIIHAHIDRAAGNAVIYTMGAIESPAINRFLVDVLEGTRPAFDNRDAKYLDS</sequence>